<dbReference type="RefSeq" id="XP_016843233.1">
    <property type="nucleotide sequence ID" value="XM_016987744.2"/>
</dbReference>
<dbReference type="PROSITE" id="PS51257">
    <property type="entry name" value="PROKAR_LIPOPROTEIN"/>
    <property type="match status" value="1"/>
</dbReference>
<dbReference type="Pfam" id="PF07686">
    <property type="entry name" value="V-set"/>
    <property type="match status" value="1"/>
</dbReference>
<dbReference type="InterPro" id="IPR036179">
    <property type="entry name" value="Ig-like_dom_sf"/>
</dbReference>
<dbReference type="InterPro" id="IPR003599">
    <property type="entry name" value="Ig_sub"/>
</dbReference>
<reference evidence="4" key="1">
    <citation type="submission" date="2021-01" db="UniProtKB">
        <authorList>
            <consortium name="EnsemblMetazoa"/>
        </authorList>
    </citation>
    <scope>IDENTIFICATION</scope>
</reference>
<dbReference type="PROSITE" id="PS50835">
    <property type="entry name" value="IG_LIKE"/>
    <property type="match status" value="1"/>
</dbReference>
<accession>A0A7M7J2A6</accession>
<dbReference type="FunFam" id="2.60.40.10:FF:000437">
    <property type="entry name" value="Beat-IIIc, isoform A"/>
    <property type="match status" value="1"/>
</dbReference>
<dbReference type="RefSeq" id="XP_031787820.1">
    <property type="nucleotide sequence ID" value="XM_031931960.1"/>
</dbReference>
<keyword evidence="5" id="KW-1185">Reference proteome</keyword>
<dbReference type="PANTHER" id="PTHR21261:SF6">
    <property type="entry name" value="BEATEN PATH IIA-RELATED"/>
    <property type="match status" value="1"/>
</dbReference>
<evidence type="ECO:0000313" key="5">
    <source>
        <dbReference type="Proteomes" id="UP000002358"/>
    </source>
</evidence>
<evidence type="ECO:0000313" key="4">
    <source>
        <dbReference type="EnsemblMetazoa" id="XP_016843233"/>
    </source>
</evidence>
<feature type="compositionally biased region" description="Basic and acidic residues" evidence="1">
    <location>
        <begin position="202"/>
        <end position="218"/>
    </location>
</feature>
<dbReference type="GeneID" id="100119624"/>
<proteinExistence type="predicted"/>
<dbReference type="Gene3D" id="2.60.40.10">
    <property type="entry name" value="Immunoglobulins"/>
    <property type="match status" value="1"/>
</dbReference>
<name>A0A7M7J2A6_NASVI</name>
<sequence length="304" mass="34587">MPRHVWRTLGLTFMTLLITGASCLKNVRLEVIPELVEHGHEAILRCSYELEDAPLYSLKWYRGTYEFYRYSPNEKPATKIFNFTWIEVNPNNSNESQVTIQNVDFPLSGNFSCEVTTDAPTFSTASSVKTLTVVSVPKGKPVIVSERGRYEPGETLKANCSAPPSKPPVQLSFTLNDLQVGEPSQPSKRSQSKQRELNSITHQDRHDDRQQQQQQHRDEEDERQWTELSLHLQPFHYSHGQLNLRCTAKIPGVYEQSSEVQLGSSLREPVPERAVTSENASDNCRRAADFTILALILLLLLHLR</sequence>
<dbReference type="InterPro" id="IPR007110">
    <property type="entry name" value="Ig-like_dom"/>
</dbReference>
<dbReference type="Proteomes" id="UP000002358">
    <property type="component" value="Chromosome 5"/>
</dbReference>
<dbReference type="InterPro" id="IPR013783">
    <property type="entry name" value="Ig-like_fold"/>
</dbReference>
<evidence type="ECO:0000256" key="1">
    <source>
        <dbReference type="SAM" id="MobiDB-lite"/>
    </source>
</evidence>
<dbReference type="EnsemblMetazoa" id="XM_016987743">
    <property type="protein sequence ID" value="XP_016843232"/>
    <property type="gene ID" value="LOC100119624"/>
</dbReference>
<dbReference type="SMART" id="SM00409">
    <property type="entry name" value="IG"/>
    <property type="match status" value="2"/>
</dbReference>
<feature type="chain" id="PRO_5033596956" description="Ig-like domain-containing protein" evidence="2">
    <location>
        <begin position="24"/>
        <end position="304"/>
    </location>
</feature>
<dbReference type="EnsemblMetazoa" id="XM_031931959">
    <property type="protein sequence ID" value="XP_031787819"/>
    <property type="gene ID" value="LOC100119624"/>
</dbReference>
<dbReference type="SUPFAM" id="SSF48726">
    <property type="entry name" value="Immunoglobulin"/>
    <property type="match status" value="1"/>
</dbReference>
<feature type="region of interest" description="Disordered" evidence="1">
    <location>
        <begin position="179"/>
        <end position="225"/>
    </location>
</feature>
<protein>
    <recommendedName>
        <fullName evidence="3">Ig-like domain-containing protein</fullName>
    </recommendedName>
</protein>
<dbReference type="OrthoDB" id="10012075at2759"/>
<dbReference type="InterPro" id="IPR013106">
    <property type="entry name" value="Ig_V-set"/>
</dbReference>
<evidence type="ECO:0000256" key="2">
    <source>
        <dbReference type="SAM" id="SignalP"/>
    </source>
</evidence>
<dbReference type="InParanoid" id="A0A7M7J2A6"/>
<organism evidence="4 5">
    <name type="scientific">Nasonia vitripennis</name>
    <name type="common">Parasitic wasp</name>
    <dbReference type="NCBI Taxonomy" id="7425"/>
    <lineage>
        <taxon>Eukaryota</taxon>
        <taxon>Metazoa</taxon>
        <taxon>Ecdysozoa</taxon>
        <taxon>Arthropoda</taxon>
        <taxon>Hexapoda</taxon>
        <taxon>Insecta</taxon>
        <taxon>Pterygota</taxon>
        <taxon>Neoptera</taxon>
        <taxon>Endopterygota</taxon>
        <taxon>Hymenoptera</taxon>
        <taxon>Apocrita</taxon>
        <taxon>Proctotrupomorpha</taxon>
        <taxon>Chalcidoidea</taxon>
        <taxon>Pteromalidae</taxon>
        <taxon>Pteromalinae</taxon>
        <taxon>Nasonia</taxon>
    </lineage>
</organism>
<evidence type="ECO:0000259" key="3">
    <source>
        <dbReference type="PROSITE" id="PS50835"/>
    </source>
</evidence>
<dbReference type="EnsemblMetazoa" id="XM_016987744">
    <property type="protein sequence ID" value="XP_016843233"/>
    <property type="gene ID" value="LOC100119624"/>
</dbReference>
<dbReference type="AlphaFoldDB" id="A0A7M7J2A6"/>
<dbReference type="FunCoup" id="A0A7M7J2A6">
    <property type="interactions" value="97"/>
</dbReference>
<dbReference type="RefSeq" id="XP_031787819.1">
    <property type="nucleotide sequence ID" value="XM_031931959.1"/>
</dbReference>
<dbReference type="PANTHER" id="PTHR21261">
    <property type="entry name" value="BEAT PROTEIN"/>
    <property type="match status" value="1"/>
</dbReference>
<dbReference type="EnsemblMetazoa" id="XM_031931960">
    <property type="protein sequence ID" value="XP_031787820"/>
    <property type="gene ID" value="LOC100119624"/>
</dbReference>
<feature type="domain" description="Ig-like" evidence="3">
    <location>
        <begin position="36"/>
        <end position="132"/>
    </location>
</feature>
<dbReference type="RefSeq" id="XP_016843232.1">
    <property type="nucleotide sequence ID" value="XM_016987743.2"/>
</dbReference>
<keyword evidence="2" id="KW-0732">Signal</keyword>
<feature type="signal peptide" evidence="2">
    <location>
        <begin position="1"/>
        <end position="23"/>
    </location>
</feature>